<evidence type="ECO:0000313" key="8">
    <source>
        <dbReference type="Proteomes" id="UP001301769"/>
    </source>
</evidence>
<dbReference type="Gene3D" id="3.10.350.10">
    <property type="entry name" value="LysM domain"/>
    <property type="match status" value="4"/>
</dbReference>
<feature type="region of interest" description="Disordered" evidence="4">
    <location>
        <begin position="625"/>
        <end position="672"/>
    </location>
</feature>
<feature type="domain" description="LysM" evidence="6">
    <location>
        <begin position="482"/>
        <end position="529"/>
    </location>
</feature>
<comment type="caution">
    <text evidence="7">The sequence shown here is derived from an EMBL/GenBank/DDBJ whole genome shotgun (WGS) entry which is preliminary data.</text>
</comment>
<dbReference type="AlphaFoldDB" id="A0AAN6XZM6"/>
<dbReference type="PROSITE" id="PS51782">
    <property type="entry name" value="LYSM"/>
    <property type="match status" value="3"/>
</dbReference>
<reference evidence="7" key="1">
    <citation type="journal article" date="2023" name="Mol. Phylogenet. Evol.">
        <title>Genome-scale phylogeny and comparative genomics of the fungal order Sordariales.</title>
        <authorList>
            <person name="Hensen N."/>
            <person name="Bonometti L."/>
            <person name="Westerberg I."/>
            <person name="Brannstrom I.O."/>
            <person name="Guillou S."/>
            <person name="Cros-Aarteil S."/>
            <person name="Calhoun S."/>
            <person name="Haridas S."/>
            <person name="Kuo A."/>
            <person name="Mondo S."/>
            <person name="Pangilinan J."/>
            <person name="Riley R."/>
            <person name="LaButti K."/>
            <person name="Andreopoulos B."/>
            <person name="Lipzen A."/>
            <person name="Chen C."/>
            <person name="Yan M."/>
            <person name="Daum C."/>
            <person name="Ng V."/>
            <person name="Clum A."/>
            <person name="Steindorff A."/>
            <person name="Ohm R.A."/>
            <person name="Martin F."/>
            <person name="Silar P."/>
            <person name="Natvig D.O."/>
            <person name="Lalanne C."/>
            <person name="Gautier V."/>
            <person name="Ament-Velasquez S.L."/>
            <person name="Kruys A."/>
            <person name="Hutchinson M.I."/>
            <person name="Powell A.J."/>
            <person name="Barry K."/>
            <person name="Miller A.N."/>
            <person name="Grigoriev I.V."/>
            <person name="Debuchy R."/>
            <person name="Gladieux P."/>
            <person name="Hiltunen Thoren M."/>
            <person name="Johannesson H."/>
        </authorList>
    </citation>
    <scope>NUCLEOTIDE SEQUENCE</scope>
    <source>
        <strain evidence="7">PSN293</strain>
    </source>
</reference>
<evidence type="ECO:0000259" key="6">
    <source>
        <dbReference type="PROSITE" id="PS51782"/>
    </source>
</evidence>
<evidence type="ECO:0000256" key="1">
    <source>
        <dbReference type="ARBA" id="ARBA00022669"/>
    </source>
</evidence>
<dbReference type="InterPro" id="IPR036779">
    <property type="entry name" value="LysM_dom_sf"/>
</dbReference>
<sequence>MRSGIVAAFLWGLAPNGVLGAIKMLNYTSAQLPGISTTCYGILTQDVNCDPVLLDIAQIGIDNEYYHPDAVLTALCTSTCTNALTIWLRRVQQQCATQWIQMRGVNVSPLLYSQTYAEAYNHTCVKNSAGAFCNAVARSAAKIDPTDQVQTATPDANWRCNSCYISLKATQAQMPLASNTAVRDLVGNLTSSCSVTIPPLTTPVLPTFVSRGSNTVTTSTVPAAPTCAGTTYTIASGNTCQSISTSQEISTSNLLRANNLQSFCSNFPTSGSLCIPTAMKCTPHTVLANQTCGSIAASINVSWTRFISWNPDLGADCQNIADYVGYVICKSNPGGGWVDPTPFPTTTVETTSTVDTRPWISMNALTTEITLSHSPSFTTNITDLRPTAMPVAPGTRQDCFSYLDPPIRLPIQIVNGEATNRTYSSQCSAVAAGYNITLAELKDWNPSLGPANSTADCTMSPALRYCVRPIEQRVNGTSACIQYELAKPGYTCREFSSSWGLDFKGQFRAWNPSVQDDCTGFRTGKDYCIAVYKYRQPGQIATCNKWVMANTTNFYDKPCQIIETKFGMNHNRFVAWNPAVLSNCTQIYPKYEYCVSIPNFTPIYTTVSSETEDLFMAAATIFPTTSTSSPVTTTSSRSSTATSATTSASTSVGKGNKKRQAHVTALHPELVK</sequence>
<evidence type="ECO:0000256" key="2">
    <source>
        <dbReference type="ARBA" id="ARBA00023026"/>
    </source>
</evidence>
<feature type="compositionally biased region" description="Low complexity" evidence="4">
    <location>
        <begin position="625"/>
        <end position="651"/>
    </location>
</feature>
<dbReference type="InterPro" id="IPR052210">
    <property type="entry name" value="LysM1-like"/>
</dbReference>
<organism evidence="7 8">
    <name type="scientific">Rhypophila decipiens</name>
    <dbReference type="NCBI Taxonomy" id="261697"/>
    <lineage>
        <taxon>Eukaryota</taxon>
        <taxon>Fungi</taxon>
        <taxon>Dikarya</taxon>
        <taxon>Ascomycota</taxon>
        <taxon>Pezizomycotina</taxon>
        <taxon>Sordariomycetes</taxon>
        <taxon>Sordariomycetidae</taxon>
        <taxon>Sordariales</taxon>
        <taxon>Naviculisporaceae</taxon>
        <taxon>Rhypophila</taxon>
    </lineage>
</organism>
<protein>
    <recommendedName>
        <fullName evidence="6">LysM domain-containing protein</fullName>
    </recommendedName>
</protein>
<dbReference type="SUPFAM" id="SSF54106">
    <property type="entry name" value="LysM domain"/>
    <property type="match status" value="1"/>
</dbReference>
<accession>A0AAN6XZM6</accession>
<keyword evidence="2" id="KW-0843">Virulence</keyword>
<evidence type="ECO:0000313" key="7">
    <source>
        <dbReference type="EMBL" id="KAK4206592.1"/>
    </source>
</evidence>
<reference evidence="7" key="2">
    <citation type="submission" date="2023-05" db="EMBL/GenBank/DDBJ databases">
        <authorList>
            <consortium name="Lawrence Berkeley National Laboratory"/>
            <person name="Steindorff A."/>
            <person name="Hensen N."/>
            <person name="Bonometti L."/>
            <person name="Westerberg I."/>
            <person name="Brannstrom I.O."/>
            <person name="Guillou S."/>
            <person name="Cros-Aarteil S."/>
            <person name="Calhoun S."/>
            <person name="Haridas S."/>
            <person name="Kuo A."/>
            <person name="Mondo S."/>
            <person name="Pangilinan J."/>
            <person name="Riley R."/>
            <person name="Labutti K."/>
            <person name="Andreopoulos B."/>
            <person name="Lipzen A."/>
            <person name="Chen C."/>
            <person name="Yanf M."/>
            <person name="Daum C."/>
            <person name="Ng V."/>
            <person name="Clum A."/>
            <person name="Ohm R."/>
            <person name="Martin F."/>
            <person name="Silar P."/>
            <person name="Natvig D."/>
            <person name="Lalanne C."/>
            <person name="Gautier V."/>
            <person name="Ament-Velasquez S.L."/>
            <person name="Kruys A."/>
            <person name="Hutchinson M.I."/>
            <person name="Powell A.J."/>
            <person name="Barry K."/>
            <person name="Miller A.N."/>
            <person name="Grigoriev I.V."/>
            <person name="Debuchy R."/>
            <person name="Gladieux P."/>
            <person name="Thoren M.H."/>
            <person name="Johannesson H."/>
        </authorList>
    </citation>
    <scope>NUCLEOTIDE SEQUENCE</scope>
    <source>
        <strain evidence="7">PSN293</strain>
    </source>
</reference>
<dbReference type="CDD" id="cd00118">
    <property type="entry name" value="LysM"/>
    <property type="match status" value="2"/>
</dbReference>
<gene>
    <name evidence="7" type="ORF">QBC37DRAFT_121183</name>
</gene>
<keyword evidence="8" id="KW-1185">Reference proteome</keyword>
<dbReference type="EMBL" id="MU858380">
    <property type="protein sequence ID" value="KAK4206592.1"/>
    <property type="molecule type" value="Genomic_DNA"/>
</dbReference>
<dbReference type="PANTHER" id="PTHR34997:SF1">
    <property type="entry name" value="PEPTIDOGLYCAN-BINDING LYSIN DOMAIN"/>
    <property type="match status" value="1"/>
</dbReference>
<feature type="domain" description="LysM" evidence="6">
    <location>
        <begin position="230"/>
        <end position="275"/>
    </location>
</feature>
<keyword evidence="1" id="KW-0147">Chitin-binding</keyword>
<keyword evidence="5" id="KW-0732">Signal</keyword>
<dbReference type="PANTHER" id="PTHR34997">
    <property type="entry name" value="AM15"/>
    <property type="match status" value="1"/>
</dbReference>
<evidence type="ECO:0000256" key="5">
    <source>
        <dbReference type="SAM" id="SignalP"/>
    </source>
</evidence>
<evidence type="ECO:0000256" key="3">
    <source>
        <dbReference type="ARBA" id="ARBA00044955"/>
    </source>
</evidence>
<proteinExistence type="inferred from homology"/>
<evidence type="ECO:0000256" key="4">
    <source>
        <dbReference type="SAM" id="MobiDB-lite"/>
    </source>
</evidence>
<dbReference type="Pfam" id="PF01476">
    <property type="entry name" value="LysM"/>
    <property type="match status" value="2"/>
</dbReference>
<feature type="domain" description="LysM" evidence="6">
    <location>
        <begin position="282"/>
        <end position="328"/>
    </location>
</feature>
<feature type="chain" id="PRO_5043017088" description="LysM domain-containing protein" evidence="5">
    <location>
        <begin position="21"/>
        <end position="672"/>
    </location>
</feature>
<dbReference type="Proteomes" id="UP001301769">
    <property type="component" value="Unassembled WGS sequence"/>
</dbReference>
<dbReference type="InterPro" id="IPR018392">
    <property type="entry name" value="LysM"/>
</dbReference>
<comment type="similarity">
    <text evidence="3">Belongs to the secreted LysM effector family.</text>
</comment>
<dbReference type="GO" id="GO:0008061">
    <property type="term" value="F:chitin binding"/>
    <property type="evidence" value="ECO:0007669"/>
    <property type="project" value="UniProtKB-KW"/>
</dbReference>
<name>A0AAN6XZM6_9PEZI</name>
<dbReference type="SMART" id="SM00257">
    <property type="entry name" value="LysM"/>
    <property type="match status" value="3"/>
</dbReference>
<feature type="signal peptide" evidence="5">
    <location>
        <begin position="1"/>
        <end position="20"/>
    </location>
</feature>